<dbReference type="GO" id="GO:0036221">
    <property type="term" value="F:UTP diphosphatase activity"/>
    <property type="evidence" value="ECO:0007669"/>
    <property type="project" value="RHEA"/>
</dbReference>
<dbReference type="Gene3D" id="3.90.950.10">
    <property type="match status" value="1"/>
</dbReference>
<evidence type="ECO:0000256" key="1">
    <source>
        <dbReference type="ARBA" id="ARBA00001968"/>
    </source>
</evidence>
<name>A0A4R1M2V3_9SPHI</name>
<evidence type="ECO:0000256" key="2">
    <source>
        <dbReference type="ARBA" id="ARBA00004496"/>
    </source>
</evidence>
<keyword evidence="4 9" id="KW-0378">Hydrolase</keyword>
<dbReference type="GO" id="GO:0005737">
    <property type="term" value="C:cytoplasm"/>
    <property type="evidence" value="ECO:0007669"/>
    <property type="project" value="UniProtKB-SubCell"/>
</dbReference>
<comment type="similarity">
    <text evidence="8">Belongs to the Maf family. YceF subfamily.</text>
</comment>
<dbReference type="PANTHER" id="PTHR43213:SF5">
    <property type="entry name" value="BIFUNCTIONAL DTTP_UTP PYROPHOSPHATASE_METHYLTRANSFERASE PROTEIN-RELATED"/>
    <property type="match status" value="1"/>
</dbReference>
<evidence type="ECO:0000256" key="8">
    <source>
        <dbReference type="ARBA" id="ARBA00060749"/>
    </source>
</evidence>
<evidence type="ECO:0000256" key="3">
    <source>
        <dbReference type="ARBA" id="ARBA00022490"/>
    </source>
</evidence>
<comment type="function">
    <text evidence="9">Nucleoside triphosphate pyrophosphatase that hydrolyzes dTTP and UTP. May have a dual role in cell division arrest and in preventing the incorporation of modified nucleotides into cellular nucleic acids.</text>
</comment>
<organism evidence="10 11">
    <name type="scientific">Albibacterium bauzanense</name>
    <dbReference type="NCBI Taxonomy" id="653929"/>
    <lineage>
        <taxon>Bacteria</taxon>
        <taxon>Pseudomonadati</taxon>
        <taxon>Bacteroidota</taxon>
        <taxon>Sphingobacteriia</taxon>
        <taxon>Sphingobacteriales</taxon>
        <taxon>Sphingobacteriaceae</taxon>
        <taxon>Albibacterium</taxon>
    </lineage>
</organism>
<evidence type="ECO:0000256" key="9">
    <source>
        <dbReference type="HAMAP-Rule" id="MF_00528"/>
    </source>
</evidence>
<evidence type="ECO:0000313" key="11">
    <source>
        <dbReference type="Proteomes" id="UP000294616"/>
    </source>
</evidence>
<dbReference type="PANTHER" id="PTHR43213">
    <property type="entry name" value="BIFUNCTIONAL DTTP/UTP PYROPHOSPHATASE/METHYLTRANSFERASE PROTEIN-RELATED"/>
    <property type="match status" value="1"/>
</dbReference>
<dbReference type="Pfam" id="PF02545">
    <property type="entry name" value="Maf"/>
    <property type="match status" value="1"/>
</dbReference>
<evidence type="ECO:0000256" key="6">
    <source>
        <dbReference type="ARBA" id="ARBA00050213"/>
    </source>
</evidence>
<feature type="site" description="Important for substrate specificity" evidence="9">
    <location>
        <position position="160"/>
    </location>
</feature>
<comment type="catalytic activity">
    <reaction evidence="9">
        <text>UTP + H2O = UMP + diphosphate + H(+)</text>
        <dbReference type="Rhea" id="RHEA:29395"/>
        <dbReference type="ChEBI" id="CHEBI:15377"/>
        <dbReference type="ChEBI" id="CHEBI:15378"/>
        <dbReference type="ChEBI" id="CHEBI:33019"/>
        <dbReference type="ChEBI" id="CHEBI:46398"/>
        <dbReference type="ChEBI" id="CHEBI:57865"/>
        <dbReference type="EC" id="3.6.1.9"/>
    </reaction>
</comment>
<comment type="caution">
    <text evidence="9">Lacks conserved residue(s) required for the propagation of feature annotation.</text>
</comment>
<feature type="active site" description="Proton acceptor" evidence="9">
    <location>
        <position position="77"/>
    </location>
</feature>
<dbReference type="CDD" id="cd00555">
    <property type="entry name" value="Maf"/>
    <property type="match status" value="1"/>
</dbReference>
<gene>
    <name evidence="10" type="ORF">C8N28_0464</name>
</gene>
<keyword evidence="3 9" id="KW-0963">Cytoplasm</keyword>
<feature type="site" description="Important for substrate specificity" evidence="9">
    <location>
        <position position="78"/>
    </location>
</feature>
<dbReference type="OrthoDB" id="9807767at2"/>
<keyword evidence="11" id="KW-1185">Reference proteome</keyword>
<dbReference type="InterPro" id="IPR003697">
    <property type="entry name" value="Maf-like"/>
</dbReference>
<dbReference type="Proteomes" id="UP000294616">
    <property type="component" value="Unassembled WGS sequence"/>
</dbReference>
<dbReference type="GO" id="GO:0009117">
    <property type="term" value="P:nucleotide metabolic process"/>
    <property type="evidence" value="ECO:0007669"/>
    <property type="project" value="UniProtKB-KW"/>
</dbReference>
<comment type="cofactor">
    <cofactor evidence="1 9">
        <name>a divalent metal cation</name>
        <dbReference type="ChEBI" id="CHEBI:60240"/>
    </cofactor>
</comment>
<comment type="catalytic activity">
    <reaction evidence="9">
        <text>dTTP + H2O = dTMP + diphosphate + H(+)</text>
        <dbReference type="Rhea" id="RHEA:28534"/>
        <dbReference type="ChEBI" id="CHEBI:15377"/>
        <dbReference type="ChEBI" id="CHEBI:15378"/>
        <dbReference type="ChEBI" id="CHEBI:33019"/>
        <dbReference type="ChEBI" id="CHEBI:37568"/>
        <dbReference type="ChEBI" id="CHEBI:63528"/>
        <dbReference type="EC" id="3.6.1.9"/>
    </reaction>
</comment>
<dbReference type="HAMAP" id="MF_00528">
    <property type="entry name" value="Maf"/>
    <property type="match status" value="1"/>
</dbReference>
<comment type="function">
    <text evidence="7">Nucleoside triphosphate pyrophosphatase that hydrolyzes 7-methyl-GTP (m(7)GTP). May have a dual role in cell division arrest and in preventing the incorporation of modified nucleotides into cellular nucleic acids.</text>
</comment>
<dbReference type="RefSeq" id="WP_132221138.1">
    <property type="nucleotide sequence ID" value="NZ_SMGO01000001.1"/>
</dbReference>
<dbReference type="EMBL" id="SMGO01000001">
    <property type="protein sequence ID" value="TCK85164.1"/>
    <property type="molecule type" value="Genomic_DNA"/>
</dbReference>
<dbReference type="SUPFAM" id="SSF52972">
    <property type="entry name" value="ITPase-like"/>
    <property type="match status" value="1"/>
</dbReference>
<dbReference type="InterPro" id="IPR029001">
    <property type="entry name" value="ITPase-like_fam"/>
</dbReference>
<reference evidence="10 11" key="1">
    <citation type="submission" date="2019-03" db="EMBL/GenBank/DDBJ databases">
        <title>Genomic Encyclopedia of Archaeal and Bacterial Type Strains, Phase II (KMG-II): from individual species to whole genera.</title>
        <authorList>
            <person name="Goeker M."/>
        </authorList>
    </citation>
    <scope>NUCLEOTIDE SEQUENCE [LARGE SCALE GENOMIC DNA]</scope>
    <source>
        <strain evidence="10 11">DSM 22554</strain>
    </source>
</reference>
<dbReference type="PIRSF" id="PIRSF006305">
    <property type="entry name" value="Maf"/>
    <property type="match status" value="1"/>
</dbReference>
<evidence type="ECO:0000313" key="10">
    <source>
        <dbReference type="EMBL" id="TCK85164.1"/>
    </source>
</evidence>
<proteinExistence type="inferred from homology"/>
<comment type="subcellular location">
    <subcellularLocation>
        <location evidence="2 9">Cytoplasm</location>
    </subcellularLocation>
</comment>
<comment type="caution">
    <text evidence="10">The sequence shown here is derived from an EMBL/GenBank/DDBJ whole genome shotgun (WGS) entry which is preliminary data.</text>
</comment>
<dbReference type="NCBIfam" id="TIGR00172">
    <property type="entry name" value="maf"/>
    <property type="match status" value="1"/>
</dbReference>
<evidence type="ECO:0000256" key="7">
    <source>
        <dbReference type="ARBA" id="ARBA00053369"/>
    </source>
</evidence>
<dbReference type="FunFam" id="3.90.950.10:FF:000005">
    <property type="entry name" value="7-methyl-GTP pyrophosphatase"/>
    <property type="match status" value="1"/>
</dbReference>
<protein>
    <recommendedName>
        <fullName evidence="9">dTTP/UTP pyrophosphatase</fullName>
        <shortName evidence="9">dTTPase/UTPase</shortName>
        <ecNumber evidence="9">3.6.1.9</ecNumber>
    </recommendedName>
    <alternativeName>
        <fullName evidence="9">Nucleoside triphosphate pyrophosphatase</fullName>
    </alternativeName>
    <alternativeName>
        <fullName evidence="9">Nucleotide pyrophosphatase</fullName>
        <shortName evidence="9">Nucleotide PPase</shortName>
    </alternativeName>
</protein>
<evidence type="ECO:0000256" key="5">
    <source>
        <dbReference type="ARBA" id="ARBA00023080"/>
    </source>
</evidence>
<feature type="site" description="Important for substrate specificity" evidence="9">
    <location>
        <position position="20"/>
    </location>
</feature>
<accession>A0A4R1M2V3</accession>
<dbReference type="GO" id="GO:0036218">
    <property type="term" value="F:dTTP diphosphatase activity"/>
    <property type="evidence" value="ECO:0007669"/>
    <property type="project" value="RHEA"/>
</dbReference>
<comment type="similarity">
    <text evidence="9">Belongs to the Maf family. YhdE subfamily.</text>
</comment>
<evidence type="ECO:0000256" key="4">
    <source>
        <dbReference type="ARBA" id="ARBA00022801"/>
    </source>
</evidence>
<comment type="catalytic activity">
    <reaction evidence="6">
        <text>N(7)-methyl-GTP + H2O = N(7)-methyl-GMP + diphosphate + H(+)</text>
        <dbReference type="Rhea" id="RHEA:58744"/>
        <dbReference type="ChEBI" id="CHEBI:15377"/>
        <dbReference type="ChEBI" id="CHEBI:15378"/>
        <dbReference type="ChEBI" id="CHEBI:33019"/>
        <dbReference type="ChEBI" id="CHEBI:58285"/>
        <dbReference type="ChEBI" id="CHEBI:87133"/>
    </reaction>
</comment>
<dbReference type="AlphaFoldDB" id="A0A4R1M2V3"/>
<dbReference type="EC" id="3.6.1.9" evidence="9"/>
<keyword evidence="5 9" id="KW-0546">Nucleotide metabolism</keyword>
<sequence>MNLFEIIQNTKIILATNSPRRKELLTQLGIPFEVRSKEIDESYPKSFRPEAVAVYIAEKKANSFLKSLTDELLIAADTIVSIEDEIFGKPKDTHDAKMMLRKLSGKPHEVITGVALLYMQKIYSFYEKTTVHFKELTNAEIEYYIKEYQPFDKAGAYGIQEWIGMVGVTGIEGSYNNVVGLPTARLYHEIGSFLLQSKSTF</sequence>